<dbReference type="KEGG" id="req:REQ_03090"/>
<protein>
    <submittedName>
        <fullName evidence="2">Glycosyl transferase family 2</fullName>
    </submittedName>
</protein>
<organism evidence="2">
    <name type="scientific">Rhodococcus hoagii (strain 103S)</name>
    <name type="common">Rhodococcus equi</name>
    <dbReference type="NCBI Taxonomy" id="685727"/>
    <lineage>
        <taxon>Bacteria</taxon>
        <taxon>Bacillati</taxon>
        <taxon>Actinomycetota</taxon>
        <taxon>Actinomycetes</taxon>
        <taxon>Mycobacteriales</taxon>
        <taxon>Nocardiaceae</taxon>
        <taxon>Prescottella</taxon>
    </lineage>
</organism>
<dbReference type="EMBL" id="FN563149">
    <property type="protein sequence ID" value="CBH46448.1"/>
    <property type="molecule type" value="Genomic_DNA"/>
</dbReference>
<dbReference type="RefSeq" id="WP_013414586.1">
    <property type="nucleotide sequence ID" value="NC_014659.1"/>
</dbReference>
<dbReference type="SUPFAM" id="SSF53448">
    <property type="entry name" value="Nucleotide-diphospho-sugar transferases"/>
    <property type="match status" value="1"/>
</dbReference>
<dbReference type="Pfam" id="PF00535">
    <property type="entry name" value="Glycos_transf_2"/>
    <property type="match status" value="1"/>
</dbReference>
<evidence type="ECO:0000259" key="1">
    <source>
        <dbReference type="Pfam" id="PF00535"/>
    </source>
</evidence>
<evidence type="ECO:0000313" key="2">
    <source>
        <dbReference type="EMBL" id="CBH46448.1"/>
    </source>
</evidence>
<reference evidence="2" key="1">
    <citation type="journal article" date="2010" name="PLoS Genet.">
        <title>The genome of a pathogenic rhodococcus: cooptive virulence underpinned by key gene acquisitions.</title>
        <authorList>
            <person name="Letek M."/>
            <person name="Gonzalez P."/>
            <person name="Macarthur I."/>
            <person name="Rodriguez H."/>
            <person name="Freeman T.C."/>
            <person name="Valero-Rello A."/>
            <person name="Blanco M."/>
            <person name="Buckley T."/>
            <person name="Cherevach I."/>
            <person name="Fahey R."/>
            <person name="Hapeshi A."/>
            <person name="Holdstock J."/>
            <person name="Leadon D."/>
            <person name="Navas J."/>
            <person name="Ocampo A."/>
            <person name="Quail M.A."/>
            <person name="Sanders M."/>
            <person name="Scortti M.M."/>
            <person name="Prescott J.F."/>
            <person name="Fogarty U."/>
            <person name="Meijer W.G."/>
            <person name="Parkhill J."/>
            <person name="Bentley S.D."/>
            <person name="Vazquez-Boland J.A."/>
        </authorList>
    </citation>
    <scope>NUCLEOTIDE SEQUENCE [LARGE SCALE GENOMIC DNA]</scope>
    <source>
        <strain evidence="2 3">103S</strain>
    </source>
</reference>
<dbReference type="InterPro" id="IPR029044">
    <property type="entry name" value="Nucleotide-diphossugar_trans"/>
</dbReference>
<name>A0A3S5Y1N0_RHOH1</name>
<dbReference type="GO" id="GO:0016740">
    <property type="term" value="F:transferase activity"/>
    <property type="evidence" value="ECO:0007669"/>
    <property type="project" value="UniProtKB-KW"/>
</dbReference>
<dbReference type="InterPro" id="IPR001173">
    <property type="entry name" value="Glyco_trans_2-like"/>
</dbReference>
<dbReference type="InterPro" id="IPR050834">
    <property type="entry name" value="Glycosyltransf_2"/>
</dbReference>
<proteinExistence type="predicted"/>
<feature type="domain" description="Glycosyltransferase 2-like" evidence="1">
    <location>
        <begin position="8"/>
        <end position="167"/>
    </location>
</feature>
<accession>A0A3S5Y1N0</accession>
<evidence type="ECO:0000313" key="3">
    <source>
        <dbReference type="Proteomes" id="UP000006892"/>
    </source>
</evidence>
<keyword evidence="2" id="KW-0808">Transferase</keyword>
<sequence>MTSAHSLSVIVPTFNEENYIGACLEALLRSEDDLHEVLVVDNNSTDRTVEIVERIAASHPVVKLVREATPGAVHARNTGFDAATGDILGRIDADTRVGEGWARIVLDYFGRPDTQAVGAVTGLSNSYDSPYRGLKGWYLRRLVSKGVLGNEQRIRNLHGANMALRRTTWEQVKSATSVDPDVHEDADLALCICDAGVEIAQLSELCADLSPRRALTPPREFSDYLRAGVKTLERHDAMTPQHRRLLRLHWFTHLGAYLAYRPYDSDRQRFTLRRLIFGGPPRTMPVSAAVA</sequence>
<dbReference type="PANTHER" id="PTHR43685">
    <property type="entry name" value="GLYCOSYLTRANSFERASE"/>
    <property type="match status" value="1"/>
</dbReference>
<gene>
    <name evidence="2" type="ordered locus">REQ_03090</name>
</gene>
<dbReference type="PANTHER" id="PTHR43685:SF2">
    <property type="entry name" value="GLYCOSYLTRANSFERASE 2-LIKE DOMAIN-CONTAINING PROTEIN"/>
    <property type="match status" value="1"/>
</dbReference>
<dbReference type="Proteomes" id="UP001154400">
    <property type="component" value="Chromosome"/>
</dbReference>
<dbReference type="Gene3D" id="3.90.550.10">
    <property type="entry name" value="Spore Coat Polysaccharide Biosynthesis Protein SpsA, Chain A"/>
    <property type="match status" value="1"/>
</dbReference>
<dbReference type="AlphaFoldDB" id="A0A3S5Y1N0"/>
<dbReference type="CDD" id="cd00761">
    <property type="entry name" value="Glyco_tranf_GTA_type"/>
    <property type="match status" value="1"/>
</dbReference>